<evidence type="ECO:0000256" key="1">
    <source>
        <dbReference type="ARBA" id="ARBA00004225"/>
    </source>
</evidence>
<evidence type="ECO:0000313" key="7">
    <source>
        <dbReference type="EMBL" id="EJU03141.1"/>
    </source>
</evidence>
<keyword evidence="2 6" id="KW-0812">Transmembrane</keyword>
<feature type="transmembrane region" description="Helical" evidence="6">
    <location>
        <begin position="373"/>
        <end position="397"/>
    </location>
</feature>
<evidence type="ECO:0000256" key="6">
    <source>
        <dbReference type="SAM" id="Phobius"/>
    </source>
</evidence>
<evidence type="ECO:0000256" key="2">
    <source>
        <dbReference type="ARBA" id="ARBA00022692"/>
    </source>
</evidence>
<organism evidence="7 8">
    <name type="scientific">Dacryopinax primogenitus (strain DJM 731)</name>
    <name type="common">Brown rot fungus</name>
    <dbReference type="NCBI Taxonomy" id="1858805"/>
    <lineage>
        <taxon>Eukaryota</taxon>
        <taxon>Fungi</taxon>
        <taxon>Dikarya</taxon>
        <taxon>Basidiomycota</taxon>
        <taxon>Agaricomycotina</taxon>
        <taxon>Dacrymycetes</taxon>
        <taxon>Dacrymycetales</taxon>
        <taxon>Dacrymycetaceae</taxon>
        <taxon>Dacryopinax</taxon>
    </lineage>
</organism>
<dbReference type="GO" id="GO:0005741">
    <property type="term" value="C:mitochondrial outer membrane"/>
    <property type="evidence" value="ECO:0007669"/>
    <property type="project" value="TreeGrafter"/>
</dbReference>
<accession>M5FYM4</accession>
<sequence length="505" mass="56539">MVRLMHEAARDESAAEWWGRAERVGAGAGWYLFETLPIRLYNLIIVLLRQPHPILSLLHSTRHLPPPPRSPSPVHLHPIVAHLFQLPPSPSPTPLTALLDPLHLARLECRYHKTHLFQGRDDRAEAVGRLLGVFDRLKDCQPGTDQFANAVRDLSAALPGHVELKEPIDTTPSSYAYHLLAALDSLKLSSEKHDASMAHHAPPSRWTQLWPRLVFLPLIAYVAARSLYVSREQIWGWILDAKETVRVFLISWVIEPIMDILKTIRTGEGEVKVVSPEGVKSDLDSLERMAVSLAADKLKYTPEQQAELGSSIRAGDLTAVLRIYEEDIKAPLRSAIGGTLIRTLLIQVQKLKVDVDVALSGIDKLLKSQELTFAFVGVAPSITILYFSGSWLSSLWYSGRGRGRYGGERKREEAWLSLRRVEHLLLAPEPLPPLTQGLLVLSLSSLRTYGQTHLPVRTRLREGFLEDVGYLEDVSLQRGDKRLVVQRMRADWGTVLGWTTVAGKA</sequence>
<dbReference type="GeneID" id="63690841"/>
<dbReference type="PANTHER" id="PTHR28234:SF1">
    <property type="entry name" value="NUCLEAR CONTROL OF ATPASE PROTEIN 2"/>
    <property type="match status" value="1"/>
</dbReference>
<dbReference type="Pfam" id="PF08637">
    <property type="entry name" value="NCA2"/>
    <property type="match status" value="1"/>
</dbReference>
<evidence type="ECO:0000256" key="4">
    <source>
        <dbReference type="ARBA" id="ARBA00023128"/>
    </source>
</evidence>
<dbReference type="AlphaFoldDB" id="M5FYM4"/>
<gene>
    <name evidence="7" type="ORF">DACRYDRAFT_65323</name>
</gene>
<reference evidence="7 8" key="1">
    <citation type="journal article" date="2012" name="Science">
        <title>The Paleozoic origin of enzymatic lignin decomposition reconstructed from 31 fungal genomes.</title>
        <authorList>
            <person name="Floudas D."/>
            <person name="Binder M."/>
            <person name="Riley R."/>
            <person name="Barry K."/>
            <person name="Blanchette R.A."/>
            <person name="Henrissat B."/>
            <person name="Martinez A.T."/>
            <person name="Otillar R."/>
            <person name="Spatafora J.W."/>
            <person name="Yadav J.S."/>
            <person name="Aerts A."/>
            <person name="Benoit I."/>
            <person name="Boyd A."/>
            <person name="Carlson A."/>
            <person name="Copeland A."/>
            <person name="Coutinho P.M."/>
            <person name="de Vries R.P."/>
            <person name="Ferreira P."/>
            <person name="Findley K."/>
            <person name="Foster B."/>
            <person name="Gaskell J."/>
            <person name="Glotzer D."/>
            <person name="Gorecki P."/>
            <person name="Heitman J."/>
            <person name="Hesse C."/>
            <person name="Hori C."/>
            <person name="Igarashi K."/>
            <person name="Jurgens J.A."/>
            <person name="Kallen N."/>
            <person name="Kersten P."/>
            <person name="Kohler A."/>
            <person name="Kuees U."/>
            <person name="Kumar T.K.A."/>
            <person name="Kuo A."/>
            <person name="LaButti K."/>
            <person name="Larrondo L.F."/>
            <person name="Lindquist E."/>
            <person name="Ling A."/>
            <person name="Lombard V."/>
            <person name="Lucas S."/>
            <person name="Lundell T."/>
            <person name="Martin R."/>
            <person name="McLaughlin D.J."/>
            <person name="Morgenstern I."/>
            <person name="Morin E."/>
            <person name="Murat C."/>
            <person name="Nagy L.G."/>
            <person name="Nolan M."/>
            <person name="Ohm R.A."/>
            <person name="Patyshakuliyeva A."/>
            <person name="Rokas A."/>
            <person name="Ruiz-Duenas F.J."/>
            <person name="Sabat G."/>
            <person name="Salamov A."/>
            <person name="Samejima M."/>
            <person name="Schmutz J."/>
            <person name="Slot J.C."/>
            <person name="St John F."/>
            <person name="Stenlid J."/>
            <person name="Sun H."/>
            <person name="Sun S."/>
            <person name="Syed K."/>
            <person name="Tsang A."/>
            <person name="Wiebenga A."/>
            <person name="Young D."/>
            <person name="Pisabarro A."/>
            <person name="Eastwood D.C."/>
            <person name="Martin F."/>
            <person name="Cullen D."/>
            <person name="Grigoriev I.V."/>
            <person name="Hibbett D.S."/>
        </authorList>
    </citation>
    <scope>NUCLEOTIDE SEQUENCE [LARGE SCALE GENOMIC DNA]</scope>
    <source>
        <strain evidence="7 8">DJM-731 SS1</strain>
    </source>
</reference>
<evidence type="ECO:0000256" key="5">
    <source>
        <dbReference type="ARBA" id="ARBA00023136"/>
    </source>
</evidence>
<evidence type="ECO:0000256" key="3">
    <source>
        <dbReference type="ARBA" id="ARBA00022989"/>
    </source>
</evidence>
<dbReference type="EMBL" id="JH795860">
    <property type="protein sequence ID" value="EJU03141.1"/>
    <property type="molecule type" value="Genomic_DNA"/>
</dbReference>
<comment type="subcellular location">
    <subcellularLocation>
        <location evidence="1">Mitochondrion membrane</location>
        <topology evidence="1">Multi-pass membrane protein</topology>
    </subcellularLocation>
</comment>
<dbReference type="HOGENOM" id="CLU_008227_3_0_1"/>
<proteinExistence type="predicted"/>
<protein>
    <submittedName>
        <fullName evidence="7">NCA2-domain-containing protein</fullName>
    </submittedName>
</protein>
<dbReference type="OMA" id="QFANAVR"/>
<dbReference type="RefSeq" id="XP_040630035.1">
    <property type="nucleotide sequence ID" value="XM_040775779.1"/>
</dbReference>
<name>M5FYM4_DACPD</name>
<dbReference type="InterPro" id="IPR013946">
    <property type="entry name" value="NCA2-like"/>
</dbReference>
<keyword evidence="3 6" id="KW-1133">Transmembrane helix</keyword>
<dbReference type="PANTHER" id="PTHR28234">
    <property type="entry name" value="NUCLEAR CONTROL OF ATPASE PROTEIN 2"/>
    <property type="match status" value="1"/>
</dbReference>
<keyword evidence="8" id="KW-1185">Reference proteome</keyword>
<dbReference type="STRING" id="1858805.M5FYM4"/>
<dbReference type="Proteomes" id="UP000030653">
    <property type="component" value="Unassembled WGS sequence"/>
</dbReference>
<keyword evidence="4" id="KW-0496">Mitochondrion</keyword>
<keyword evidence="5 6" id="KW-0472">Membrane</keyword>
<dbReference type="OrthoDB" id="413313at2759"/>
<evidence type="ECO:0000313" key="8">
    <source>
        <dbReference type="Proteomes" id="UP000030653"/>
    </source>
</evidence>